<dbReference type="Pfam" id="PF13387">
    <property type="entry name" value="Lnb_N"/>
    <property type="match status" value="1"/>
</dbReference>
<keyword evidence="4" id="KW-1185">Reference proteome</keyword>
<keyword evidence="1" id="KW-0812">Transmembrane</keyword>
<feature type="domain" description="Lnb N-terminal periplasmic" evidence="2">
    <location>
        <begin position="96"/>
        <end position="247"/>
    </location>
</feature>
<sequence length="314" mass="34558">MFRREQSSAGAAPGVCGRISSCLRQEESCMMKIALALIAGLLVLGLLTVALRTPRGDRNWEKGLSRTPAFETLSKGRWRLHDLRAFEFAADGEVKQAWRDKIIDANDLEAIWFFVEPFPSYEGAAHTLVSFVFGGETDETIAISVEARKEEGEVYSGFNGLFNKFELIYLWSTEKDVLTRIAVGLNHEIYAYRLGVETPAAREILKHFIARTNALAGKPRFYNTLTSNCTNELVKAVNSALPDTLPWHYSHVLTGYSAERLHALGFLGETKASFEGMKTQAAAGGAVRAAAGAPAGAFSDLWREKIGAENHLTP</sequence>
<evidence type="ECO:0000313" key="3">
    <source>
        <dbReference type="EMBL" id="PQA89613.1"/>
    </source>
</evidence>
<organism evidence="3 4">
    <name type="scientific">Hyphococcus luteus</name>
    <dbReference type="NCBI Taxonomy" id="2058213"/>
    <lineage>
        <taxon>Bacteria</taxon>
        <taxon>Pseudomonadati</taxon>
        <taxon>Pseudomonadota</taxon>
        <taxon>Alphaproteobacteria</taxon>
        <taxon>Parvularculales</taxon>
        <taxon>Parvularculaceae</taxon>
        <taxon>Hyphococcus</taxon>
    </lineage>
</organism>
<dbReference type="AlphaFoldDB" id="A0A2S7KAV1"/>
<reference evidence="3 4" key="1">
    <citation type="submission" date="2017-12" db="EMBL/GenBank/DDBJ databases">
        <authorList>
            <person name="Hurst M.R.H."/>
        </authorList>
    </citation>
    <scope>NUCLEOTIDE SEQUENCE [LARGE SCALE GENOMIC DNA]</scope>
    <source>
        <strain evidence="3 4">SY-3-19</strain>
    </source>
</reference>
<dbReference type="Proteomes" id="UP000239504">
    <property type="component" value="Unassembled WGS sequence"/>
</dbReference>
<comment type="caution">
    <text evidence="3">The sequence shown here is derived from an EMBL/GenBank/DDBJ whole genome shotgun (WGS) entry which is preliminary data.</text>
</comment>
<feature type="transmembrane region" description="Helical" evidence="1">
    <location>
        <begin position="33"/>
        <end position="51"/>
    </location>
</feature>
<evidence type="ECO:0000259" key="2">
    <source>
        <dbReference type="Pfam" id="PF13387"/>
    </source>
</evidence>
<keyword evidence="1" id="KW-1133">Transmembrane helix</keyword>
<name>A0A2S7KAV1_9PROT</name>
<evidence type="ECO:0000256" key="1">
    <source>
        <dbReference type="SAM" id="Phobius"/>
    </source>
</evidence>
<protein>
    <recommendedName>
        <fullName evidence="2">Lnb N-terminal periplasmic domain-containing protein</fullName>
    </recommendedName>
</protein>
<gene>
    <name evidence="3" type="ORF">CW354_01745</name>
</gene>
<proteinExistence type="predicted"/>
<evidence type="ECO:0000313" key="4">
    <source>
        <dbReference type="Proteomes" id="UP000239504"/>
    </source>
</evidence>
<keyword evidence="1" id="KW-0472">Membrane</keyword>
<accession>A0A2S7KAV1</accession>
<dbReference type="OrthoDB" id="274718at2"/>
<dbReference type="InterPro" id="IPR025178">
    <property type="entry name" value="Lnb_N"/>
</dbReference>
<dbReference type="EMBL" id="PJCH01000001">
    <property type="protein sequence ID" value="PQA89613.1"/>
    <property type="molecule type" value="Genomic_DNA"/>
</dbReference>